<sequence length="317" mass="37834">MFKYKALLENINIAIARTLNENGVESPEKAMYEQERLEGETWKQMANRVGFTKWYESQGLTTKNIGDTYAKRRQRWLANICNDKNIIKNEIDNLEGCIECSYLNDDNYLIAPNEKKDEYIKRLEKQVDELNVRINELTKNMARTSLNLKNVNIENTFDEYQLHFRNPLYSDDTELIDKYKACGIRMFRNLKKMLMSFKAAAYPYGTIELWRYRNKQKTGNFERYKALIVTCQDTDQIRIQDNISEVVQNKFNIECKKDEIYIISLPDTNPRTGNWLLRENMSAFRQFMQMANPLIKIQKYDDRYEGQYLFFYLIELD</sequence>
<keyword evidence="3" id="KW-1185">Reference proteome</keyword>
<dbReference type="EMBL" id="OR769223">
    <property type="protein sequence ID" value="WQJ53684.1"/>
    <property type="molecule type" value="Genomic_DNA"/>
</dbReference>
<evidence type="ECO:0000313" key="3">
    <source>
        <dbReference type="Proteomes" id="UP001358193"/>
    </source>
</evidence>
<evidence type="ECO:0000313" key="2">
    <source>
        <dbReference type="EMBL" id="WQJ53684.1"/>
    </source>
</evidence>
<keyword evidence="1" id="KW-0175">Coiled coil</keyword>
<name>A0ABZ0Z3R6_9CAUD</name>
<organism evidence="2 3">
    <name type="scientific">phage Lak_Megaphage_Sonny</name>
    <dbReference type="NCBI Taxonomy" id="3109229"/>
    <lineage>
        <taxon>Viruses</taxon>
        <taxon>Duplodnaviria</taxon>
        <taxon>Heunggongvirae</taxon>
        <taxon>Uroviricota</taxon>
        <taxon>Caudoviricetes</taxon>
        <taxon>Caudoviricetes code 15 clade</taxon>
    </lineage>
</organism>
<accession>A0ABZ0Z3R6</accession>
<proteinExistence type="predicted"/>
<protein>
    <submittedName>
        <fullName evidence="2">Uncharacterized protein</fullName>
    </submittedName>
</protein>
<feature type="coiled-coil region" evidence="1">
    <location>
        <begin position="113"/>
        <end position="154"/>
    </location>
</feature>
<evidence type="ECO:0000256" key="1">
    <source>
        <dbReference type="SAM" id="Coils"/>
    </source>
</evidence>
<dbReference type="Proteomes" id="UP001358193">
    <property type="component" value="Segment"/>
</dbReference>
<reference evidence="2 3" key="1">
    <citation type="submission" date="2023-11" db="EMBL/GenBank/DDBJ databases">
        <authorList>
            <person name="Cook R."/>
            <person name="Crisci M."/>
            <person name="Pye H."/>
            <person name="Adriaenssens E."/>
            <person name="Santini J."/>
        </authorList>
    </citation>
    <scope>NUCLEOTIDE SEQUENCE [LARGE SCALE GENOMIC DNA]</scope>
    <source>
        <strain evidence="2">Lak_Megaphage_Sonny</strain>
    </source>
</reference>